<dbReference type="Pfam" id="PF08281">
    <property type="entry name" value="Sigma70_r4_2"/>
    <property type="match status" value="1"/>
</dbReference>
<organism evidence="9 10">
    <name type="scientific">Xylanibacter rarus</name>
    <dbReference type="NCBI Taxonomy" id="1676614"/>
    <lineage>
        <taxon>Bacteria</taxon>
        <taxon>Pseudomonadati</taxon>
        <taxon>Bacteroidota</taxon>
        <taxon>Bacteroidia</taxon>
        <taxon>Bacteroidales</taxon>
        <taxon>Prevotellaceae</taxon>
        <taxon>Xylanibacter</taxon>
    </lineage>
</organism>
<gene>
    <name evidence="9" type="ORF">ACU52_00765</name>
</gene>
<evidence type="ECO:0000313" key="9">
    <source>
        <dbReference type="EMBL" id="KOO69718.1"/>
    </source>
</evidence>
<keyword evidence="10" id="KW-1185">Reference proteome</keyword>
<dbReference type="SUPFAM" id="SSF88946">
    <property type="entry name" value="Sigma2 domain of RNA polymerase sigma factors"/>
    <property type="match status" value="1"/>
</dbReference>
<dbReference type="InterPro" id="IPR036388">
    <property type="entry name" value="WH-like_DNA-bd_sf"/>
</dbReference>
<keyword evidence="5" id="KW-0812">Transmembrane</keyword>
<dbReference type="InterPro" id="IPR013325">
    <property type="entry name" value="RNA_pol_sigma_r2"/>
</dbReference>
<comment type="caution">
    <text evidence="9">The sequence shown here is derived from an EMBL/GenBank/DDBJ whole genome shotgun (WGS) entry which is preliminary data.</text>
</comment>
<dbReference type="InterPro" id="IPR013324">
    <property type="entry name" value="RNA_pol_sigma_r3/r4-like"/>
</dbReference>
<dbReference type="RefSeq" id="WP_053397378.1">
    <property type="nucleotide sequence ID" value="NZ_LFQU01000001.1"/>
</dbReference>
<protein>
    <submittedName>
        <fullName evidence="9">Uncharacterized protein</fullName>
    </submittedName>
</protein>
<dbReference type="CDD" id="cd06171">
    <property type="entry name" value="Sigma70_r4"/>
    <property type="match status" value="1"/>
</dbReference>
<keyword evidence="5" id="KW-0472">Membrane</keyword>
<feature type="domain" description="Outer membrane protein beta-barrel" evidence="8">
    <location>
        <begin position="383"/>
        <end position="520"/>
    </location>
</feature>
<dbReference type="InterPro" id="IPR007627">
    <property type="entry name" value="RNA_pol_sigma70_r2"/>
</dbReference>
<keyword evidence="5" id="KW-1133">Transmembrane helix</keyword>
<dbReference type="InterPro" id="IPR014284">
    <property type="entry name" value="RNA_pol_sigma-70_dom"/>
</dbReference>
<dbReference type="Pfam" id="PF04542">
    <property type="entry name" value="Sigma70_r2"/>
    <property type="match status" value="1"/>
</dbReference>
<dbReference type="InterPro" id="IPR013249">
    <property type="entry name" value="RNA_pol_sigma70_r4_t2"/>
</dbReference>
<dbReference type="AlphaFoldDB" id="A0A8E1QZU7"/>
<accession>A0A8E1QZU7</accession>
<dbReference type="Pfam" id="PF13568">
    <property type="entry name" value="OMP_b-brl_2"/>
    <property type="match status" value="1"/>
</dbReference>
<dbReference type="InterPro" id="IPR011250">
    <property type="entry name" value="OMP/PagP_B-barrel"/>
</dbReference>
<dbReference type="SUPFAM" id="SSF56925">
    <property type="entry name" value="OMPA-like"/>
    <property type="match status" value="1"/>
</dbReference>
<dbReference type="Gene3D" id="2.40.160.20">
    <property type="match status" value="1"/>
</dbReference>
<evidence type="ECO:0000313" key="10">
    <source>
        <dbReference type="Proteomes" id="UP000036951"/>
    </source>
</evidence>
<sequence>METEELVRRCKDGDRGALALLYQTYSGRLFRLCADIVKDKDAARDLLHDGFIIIFSSIGSLRSPARLEAWMSRVMANLAVKYLNDRKNRPVAGAVADVPVEAEEGQGGCDIPFDELMRMIDMLPEGYRNVFRLSVLEGLSHDEIARMLGIRPRTSSSQLLRARVSLQKMITAYRARLVLLLAAVAVSVVTLLLRQPFRRTTGVDVASVGTARHAAGGSCAGPVADMHAAPSADGNVAQSLHAEDSLGAGLCLACTADTLRADALAESVDALCRIAGSGSAVAVEPSPVMADVAPVDTSCVNVTTKSHDGWLLGFSSMMERASDVIMPRIIEVIEHAVGSGTRVEIETWEQLVHYLTYDVGESLDPIERDVLLRIALMNSGKIVTHKNYEKPLQLGLNFNRRLSDRWSLDMGLRVTRHTTNMLTGSSDTTNISERQRIFYVGMPVNATYTFMRRGRMSAYLTAGMAIDVPFSAKSDKLYNIDGKTEFSRSVSLGFTGLQWSVGAGVGMAYEIAPHLELFFSPRITWYIPNGSKAETQWTGKPLQLSLPFGIRISY</sequence>
<evidence type="ECO:0000256" key="4">
    <source>
        <dbReference type="ARBA" id="ARBA00023163"/>
    </source>
</evidence>
<name>A0A8E1QZU7_9BACT</name>
<dbReference type="GO" id="GO:0003677">
    <property type="term" value="F:DNA binding"/>
    <property type="evidence" value="ECO:0007669"/>
    <property type="project" value="InterPro"/>
</dbReference>
<feature type="domain" description="RNA polymerase sigma-70 region 2" evidence="6">
    <location>
        <begin position="21"/>
        <end position="87"/>
    </location>
</feature>
<evidence type="ECO:0000259" key="7">
    <source>
        <dbReference type="Pfam" id="PF08281"/>
    </source>
</evidence>
<dbReference type="InterPro" id="IPR039425">
    <property type="entry name" value="RNA_pol_sigma-70-like"/>
</dbReference>
<keyword evidence="3" id="KW-0731">Sigma factor</keyword>
<dbReference type="GO" id="GO:0016987">
    <property type="term" value="F:sigma factor activity"/>
    <property type="evidence" value="ECO:0007669"/>
    <property type="project" value="UniProtKB-KW"/>
</dbReference>
<feature type="transmembrane region" description="Helical" evidence="5">
    <location>
        <begin position="173"/>
        <end position="193"/>
    </location>
</feature>
<dbReference type="Gene3D" id="1.10.10.10">
    <property type="entry name" value="Winged helix-like DNA-binding domain superfamily/Winged helix DNA-binding domain"/>
    <property type="match status" value="1"/>
</dbReference>
<dbReference type="OrthoDB" id="1056775at2"/>
<evidence type="ECO:0000259" key="8">
    <source>
        <dbReference type="Pfam" id="PF13568"/>
    </source>
</evidence>
<dbReference type="EMBL" id="LFQU01000001">
    <property type="protein sequence ID" value="KOO69718.1"/>
    <property type="molecule type" value="Genomic_DNA"/>
</dbReference>
<proteinExistence type="inferred from homology"/>
<feature type="domain" description="RNA polymerase sigma factor 70 region 4 type 2" evidence="7">
    <location>
        <begin position="114"/>
        <end position="165"/>
    </location>
</feature>
<evidence type="ECO:0000256" key="3">
    <source>
        <dbReference type="ARBA" id="ARBA00023082"/>
    </source>
</evidence>
<comment type="similarity">
    <text evidence="1">Belongs to the sigma-70 factor family. ECF subfamily.</text>
</comment>
<evidence type="ECO:0000256" key="2">
    <source>
        <dbReference type="ARBA" id="ARBA00023015"/>
    </source>
</evidence>
<dbReference type="InterPro" id="IPR025665">
    <property type="entry name" value="Beta-barrel_OMP_2"/>
</dbReference>
<dbReference type="GO" id="GO:0006352">
    <property type="term" value="P:DNA-templated transcription initiation"/>
    <property type="evidence" value="ECO:0007669"/>
    <property type="project" value="InterPro"/>
</dbReference>
<evidence type="ECO:0000256" key="5">
    <source>
        <dbReference type="SAM" id="Phobius"/>
    </source>
</evidence>
<keyword evidence="2" id="KW-0805">Transcription regulation</keyword>
<reference evidence="9 10" key="1">
    <citation type="submission" date="2015-06" db="EMBL/GenBank/DDBJ databases">
        <title>Prevotella sp. 109, sp. nov., a novel member of the family Prevotellaceae isolated from human faeces.</title>
        <authorList>
            <person name="Shkoporov A.N."/>
            <person name="Chaplin A.V."/>
            <person name="Kafarskaia L.I."/>
            <person name="Efimov B.A."/>
        </authorList>
    </citation>
    <scope>NUCLEOTIDE SEQUENCE [LARGE SCALE GENOMIC DNA]</scope>
    <source>
        <strain evidence="9 10">109</strain>
    </source>
</reference>
<dbReference type="Gene3D" id="1.10.1740.10">
    <property type="match status" value="1"/>
</dbReference>
<dbReference type="SUPFAM" id="SSF88659">
    <property type="entry name" value="Sigma3 and sigma4 domains of RNA polymerase sigma factors"/>
    <property type="match status" value="1"/>
</dbReference>
<keyword evidence="4" id="KW-0804">Transcription</keyword>
<dbReference type="PANTHER" id="PTHR43133:SF46">
    <property type="entry name" value="RNA POLYMERASE SIGMA-70 FACTOR ECF SUBFAMILY"/>
    <property type="match status" value="1"/>
</dbReference>
<dbReference type="Proteomes" id="UP000036951">
    <property type="component" value="Unassembled WGS sequence"/>
</dbReference>
<dbReference type="NCBIfam" id="TIGR02937">
    <property type="entry name" value="sigma70-ECF"/>
    <property type="match status" value="1"/>
</dbReference>
<evidence type="ECO:0000256" key="1">
    <source>
        <dbReference type="ARBA" id="ARBA00010641"/>
    </source>
</evidence>
<evidence type="ECO:0000259" key="6">
    <source>
        <dbReference type="Pfam" id="PF04542"/>
    </source>
</evidence>
<dbReference type="PANTHER" id="PTHR43133">
    <property type="entry name" value="RNA POLYMERASE ECF-TYPE SIGMA FACTO"/>
    <property type="match status" value="1"/>
</dbReference>